<dbReference type="Gene3D" id="1.25.40.10">
    <property type="entry name" value="Tetratricopeptide repeat domain"/>
    <property type="match status" value="1"/>
</dbReference>
<accession>A0ABM1EC70</accession>
<feature type="region of interest" description="Disordered" evidence="3">
    <location>
        <begin position="1"/>
        <end position="40"/>
    </location>
</feature>
<keyword evidence="2" id="KW-0802">TPR repeat</keyword>
<dbReference type="RefSeq" id="XP_014669791.1">
    <property type="nucleotide sequence ID" value="XM_014814305.1"/>
</dbReference>
<evidence type="ECO:0000313" key="4">
    <source>
        <dbReference type="Proteomes" id="UP000695022"/>
    </source>
</evidence>
<dbReference type="RefSeq" id="XP_014669792.1">
    <property type="nucleotide sequence ID" value="XM_014814306.1"/>
</dbReference>
<dbReference type="InterPro" id="IPR011990">
    <property type="entry name" value="TPR-like_helical_dom_sf"/>
</dbReference>
<evidence type="ECO:0000313" key="5">
    <source>
        <dbReference type="RefSeq" id="XP_014669790.1"/>
    </source>
</evidence>
<evidence type="ECO:0000313" key="7">
    <source>
        <dbReference type="RefSeq" id="XP_014669792.1"/>
    </source>
</evidence>
<dbReference type="RefSeq" id="XP_014669790.1">
    <property type="nucleotide sequence ID" value="XM_014814304.1"/>
</dbReference>
<keyword evidence="4" id="KW-1185">Reference proteome</keyword>
<dbReference type="InterPro" id="IPR039663">
    <property type="entry name" value="AIP/AIPL1/TTC9"/>
</dbReference>
<gene>
    <name evidence="5 6 7" type="primary">LOC106810840</name>
</gene>
<evidence type="ECO:0000256" key="3">
    <source>
        <dbReference type="SAM" id="MobiDB-lite"/>
    </source>
</evidence>
<dbReference type="GeneID" id="106810840"/>
<name>A0ABM1EC70_PRICU</name>
<sequence length="158" mass="17080">MAEAATSLQGDMAGSPDHCDISGDVTSNRNQQSLEDEKEKIDAVVSEDIGICEGTSAGVSKSNDVDEKIHKAEEYKTAGNTLYKEKNYRSAAGKYHRALLYLKALTCKNPIYSMSPELSKTNNDGLSEQQEMKISLLSVDCYNNLAAAVAPISLANKV</sequence>
<dbReference type="PANTHER" id="PTHR11242">
    <property type="entry name" value="ARYL HYDROCARBON RECEPTOR INTERACTING PROTEIN RELATED"/>
    <property type="match status" value="1"/>
</dbReference>
<dbReference type="Proteomes" id="UP000695022">
    <property type="component" value="Unplaced"/>
</dbReference>
<dbReference type="PANTHER" id="PTHR11242:SF18">
    <property type="entry name" value="PEPTIDYLPROLYL ISOMERASE"/>
    <property type="match status" value="1"/>
</dbReference>
<keyword evidence="1" id="KW-0677">Repeat</keyword>
<evidence type="ECO:0000313" key="6">
    <source>
        <dbReference type="RefSeq" id="XP_014669791.1"/>
    </source>
</evidence>
<organism evidence="4 6">
    <name type="scientific">Priapulus caudatus</name>
    <name type="common">Priapulid worm</name>
    <dbReference type="NCBI Taxonomy" id="37621"/>
    <lineage>
        <taxon>Eukaryota</taxon>
        <taxon>Metazoa</taxon>
        <taxon>Ecdysozoa</taxon>
        <taxon>Scalidophora</taxon>
        <taxon>Priapulida</taxon>
        <taxon>Priapulimorpha</taxon>
        <taxon>Priapulimorphida</taxon>
        <taxon>Priapulidae</taxon>
        <taxon>Priapulus</taxon>
    </lineage>
</organism>
<dbReference type="SUPFAM" id="SSF48452">
    <property type="entry name" value="TPR-like"/>
    <property type="match status" value="1"/>
</dbReference>
<evidence type="ECO:0000256" key="1">
    <source>
        <dbReference type="ARBA" id="ARBA00022737"/>
    </source>
</evidence>
<evidence type="ECO:0000256" key="2">
    <source>
        <dbReference type="ARBA" id="ARBA00022803"/>
    </source>
</evidence>
<proteinExistence type="predicted"/>
<protein>
    <submittedName>
        <fullName evidence="5 6">Tetratricopeptide repeat protein 9C-like</fullName>
    </submittedName>
</protein>
<reference evidence="5 6" key="1">
    <citation type="submission" date="2025-05" db="UniProtKB">
        <authorList>
            <consortium name="RefSeq"/>
        </authorList>
    </citation>
    <scope>IDENTIFICATION</scope>
</reference>
<feature type="compositionally biased region" description="Polar residues" evidence="3">
    <location>
        <begin position="24"/>
        <end position="33"/>
    </location>
</feature>